<gene>
    <name evidence="3" type="ORF">EGC77_17405</name>
    <name evidence="2" type="ORF">EGC80_16135</name>
</gene>
<feature type="transmembrane region" description="Helical" evidence="1">
    <location>
        <begin position="210"/>
        <end position="230"/>
    </location>
</feature>
<dbReference type="Pfam" id="PF14329">
    <property type="entry name" value="DUF4386"/>
    <property type="match status" value="1"/>
</dbReference>
<evidence type="ECO:0000313" key="3">
    <source>
        <dbReference type="EMBL" id="RPA27351.1"/>
    </source>
</evidence>
<feature type="transmembrane region" description="Helical" evidence="1">
    <location>
        <begin position="64"/>
        <end position="89"/>
    </location>
</feature>
<dbReference type="Proteomes" id="UP000273778">
    <property type="component" value="Chromosome"/>
</dbReference>
<feature type="transmembrane region" description="Helical" evidence="1">
    <location>
        <begin position="180"/>
        <end position="198"/>
    </location>
</feature>
<dbReference type="Proteomes" id="UP000278855">
    <property type="component" value="Unassembled WGS sequence"/>
</dbReference>
<keyword evidence="4" id="KW-1185">Reference proteome</keyword>
<organism evidence="3 5">
    <name type="scientific">Shewanella psychromarinicola</name>
    <dbReference type="NCBI Taxonomy" id="2487742"/>
    <lineage>
        <taxon>Bacteria</taxon>
        <taxon>Pseudomonadati</taxon>
        <taxon>Pseudomonadota</taxon>
        <taxon>Gammaproteobacteria</taxon>
        <taxon>Alteromonadales</taxon>
        <taxon>Shewanellaceae</taxon>
        <taxon>Shewanella</taxon>
    </lineage>
</organism>
<keyword evidence="1" id="KW-0472">Membrane</keyword>
<accession>A0A3N4DZB7</accession>
<protein>
    <submittedName>
        <fullName evidence="3">DUF4386 domain-containing protein</fullName>
    </submittedName>
</protein>
<reference evidence="3" key="3">
    <citation type="submission" date="2018-11" db="EMBL/GenBank/DDBJ databases">
        <authorList>
            <person name="Hwang Y.J."/>
            <person name="Hwang C.Y."/>
        </authorList>
    </citation>
    <scope>NUCLEOTIDE SEQUENCE</scope>
    <source>
        <strain evidence="3">R106</strain>
    </source>
</reference>
<evidence type="ECO:0000313" key="5">
    <source>
        <dbReference type="Proteomes" id="UP000278855"/>
    </source>
</evidence>
<keyword evidence="1" id="KW-0812">Transmembrane</keyword>
<feature type="transmembrane region" description="Helical" evidence="1">
    <location>
        <begin position="101"/>
        <end position="122"/>
    </location>
</feature>
<dbReference type="EMBL" id="CP034073">
    <property type="protein sequence ID" value="AZG36254.1"/>
    <property type="molecule type" value="Genomic_DNA"/>
</dbReference>
<sequence length="234" mass="25859">MDNDSAQDFSNGLMQRNSAIIAGLGLLVMVFAAPIANFYFMSQSVVKGDIAATVNGLQFNGTPFLIGTFLLFVTYVMDIIVAWALFWYLRKDQRALSQLVAWSRLIYTALAFVGLSSSILAYDLAVSLSISNLFSESDIQTMVFAHLSAAKSMESMALMLFGVHLGMLSILLWRSTVTPSWLSIPVGLAGTSYIGMYLGKYFAPDVDWGWLILFALGELVLMVWLLAFGWRKQS</sequence>
<feature type="transmembrane region" description="Helical" evidence="1">
    <location>
        <begin position="156"/>
        <end position="173"/>
    </location>
</feature>
<keyword evidence="1" id="KW-1133">Transmembrane helix</keyword>
<dbReference type="RefSeq" id="WP_124013716.1">
    <property type="nucleotide sequence ID" value="NZ_CP034073.1"/>
</dbReference>
<dbReference type="KEGG" id="spsr:EGC80_16135"/>
<evidence type="ECO:0000313" key="2">
    <source>
        <dbReference type="EMBL" id="AZG36254.1"/>
    </source>
</evidence>
<reference evidence="2 4" key="1">
    <citation type="submission" date="2018-11" db="EMBL/GenBank/DDBJ databases">
        <title>Shewanella sp. M2.</title>
        <authorList>
            <person name="Hwang Y.J."/>
            <person name="Hwang C.Y."/>
        </authorList>
    </citation>
    <scope>NUCLEOTIDE SEQUENCE [LARGE SCALE GENOMIC DNA]</scope>
    <source>
        <strain evidence="2 4">M2</strain>
    </source>
</reference>
<name>A0A3N4DZB7_9GAMM</name>
<feature type="transmembrane region" description="Helical" evidence="1">
    <location>
        <begin position="20"/>
        <end position="40"/>
    </location>
</feature>
<evidence type="ECO:0000313" key="4">
    <source>
        <dbReference type="Proteomes" id="UP000273778"/>
    </source>
</evidence>
<dbReference type="AlphaFoldDB" id="A0A3N4DZB7"/>
<dbReference type="OrthoDB" id="1160166at2"/>
<evidence type="ECO:0000256" key="1">
    <source>
        <dbReference type="SAM" id="Phobius"/>
    </source>
</evidence>
<dbReference type="InterPro" id="IPR025495">
    <property type="entry name" value="DUF4386"/>
</dbReference>
<dbReference type="EMBL" id="RKKB01000013">
    <property type="protein sequence ID" value="RPA27351.1"/>
    <property type="molecule type" value="Genomic_DNA"/>
</dbReference>
<reference evidence="5" key="2">
    <citation type="submission" date="2018-11" db="EMBL/GenBank/DDBJ databases">
        <title>Shewanella sp. R106.</title>
        <authorList>
            <person name="Hwang Y.J."/>
            <person name="Hwang C.Y."/>
        </authorList>
    </citation>
    <scope>NUCLEOTIDE SEQUENCE [LARGE SCALE GENOMIC DNA]</scope>
    <source>
        <strain evidence="5">R106</strain>
    </source>
</reference>
<proteinExistence type="predicted"/>